<evidence type="ECO:0008006" key="4">
    <source>
        <dbReference type="Google" id="ProtNLM"/>
    </source>
</evidence>
<organism evidence="2 3">
    <name type="scientific">Sinomonas flava</name>
    <dbReference type="NCBI Taxonomy" id="496857"/>
    <lineage>
        <taxon>Bacteria</taxon>
        <taxon>Bacillati</taxon>
        <taxon>Actinomycetota</taxon>
        <taxon>Actinomycetes</taxon>
        <taxon>Micrococcales</taxon>
        <taxon>Micrococcaceae</taxon>
        <taxon>Sinomonas</taxon>
    </lineage>
</organism>
<name>A0ABN3BVQ0_9MICC</name>
<evidence type="ECO:0000313" key="2">
    <source>
        <dbReference type="EMBL" id="GAA2201004.1"/>
    </source>
</evidence>
<comment type="caution">
    <text evidence="2">The sequence shown here is derived from an EMBL/GenBank/DDBJ whole genome shotgun (WGS) entry which is preliminary data.</text>
</comment>
<keyword evidence="1" id="KW-0732">Signal</keyword>
<feature type="signal peptide" evidence="1">
    <location>
        <begin position="1"/>
        <end position="20"/>
    </location>
</feature>
<sequence length="272" mass="27790">MTAAAALTLALATAAQPALAAPPGGKGPAPSTLGIDVSWPQCGTTLPSGQAFGIVGVTGGLATTTNPCLADQLAWAAKSTGATKQAKVQLYVNTANPGGLGTASWPTSSTSGNPYGTCDGSDSLACAWQYGWNRAEEDVDQRFAPAAQTAKVSANPADYVWWLDVELDNTWKTGGTDADRASNRAVLEGMTAHFVSRGGAVGLYATPYQWGQIAGIVPAGSNLAGRDEWHPGARTQRGAERACTEATLTPGGRISLAQFVSGGLDYNVSCIG</sequence>
<accession>A0ABN3BVQ0</accession>
<reference evidence="2 3" key="1">
    <citation type="journal article" date="2019" name="Int. J. Syst. Evol. Microbiol.">
        <title>The Global Catalogue of Microorganisms (GCM) 10K type strain sequencing project: providing services to taxonomists for standard genome sequencing and annotation.</title>
        <authorList>
            <consortium name="The Broad Institute Genomics Platform"/>
            <consortium name="The Broad Institute Genome Sequencing Center for Infectious Disease"/>
            <person name="Wu L."/>
            <person name="Ma J."/>
        </authorList>
    </citation>
    <scope>NUCLEOTIDE SEQUENCE [LARGE SCALE GENOMIC DNA]</scope>
    <source>
        <strain evidence="2 3">JCM 16034</strain>
    </source>
</reference>
<dbReference type="EMBL" id="BAAAQW010000006">
    <property type="protein sequence ID" value="GAA2201004.1"/>
    <property type="molecule type" value="Genomic_DNA"/>
</dbReference>
<dbReference type="InterPro" id="IPR017853">
    <property type="entry name" value="GH"/>
</dbReference>
<gene>
    <name evidence="2" type="ORF">GCM10009849_23770</name>
</gene>
<proteinExistence type="predicted"/>
<evidence type="ECO:0000313" key="3">
    <source>
        <dbReference type="Proteomes" id="UP001500432"/>
    </source>
</evidence>
<dbReference type="SUPFAM" id="SSF51445">
    <property type="entry name" value="(Trans)glycosidases"/>
    <property type="match status" value="1"/>
</dbReference>
<dbReference type="Proteomes" id="UP001500432">
    <property type="component" value="Unassembled WGS sequence"/>
</dbReference>
<protein>
    <recommendedName>
        <fullName evidence="4">Secreted protein</fullName>
    </recommendedName>
</protein>
<keyword evidence="3" id="KW-1185">Reference proteome</keyword>
<evidence type="ECO:0000256" key="1">
    <source>
        <dbReference type="SAM" id="SignalP"/>
    </source>
</evidence>
<feature type="chain" id="PRO_5045980099" description="Secreted protein" evidence="1">
    <location>
        <begin position="21"/>
        <end position="272"/>
    </location>
</feature>